<feature type="transmembrane region" description="Helical" evidence="8">
    <location>
        <begin position="289"/>
        <end position="310"/>
    </location>
</feature>
<comment type="similarity">
    <text evidence="2">Belongs to the binding-protein-dependent transport system permease family. FecCD subfamily.</text>
</comment>
<feature type="transmembrane region" description="Helical" evidence="8">
    <location>
        <begin position="100"/>
        <end position="120"/>
    </location>
</feature>
<keyword evidence="4" id="KW-1003">Cell membrane</keyword>
<feature type="transmembrane region" description="Helical" evidence="8">
    <location>
        <begin position="126"/>
        <end position="145"/>
    </location>
</feature>
<dbReference type="InterPro" id="IPR037294">
    <property type="entry name" value="ABC_BtuC-like"/>
</dbReference>
<feature type="transmembrane region" description="Helical" evidence="8">
    <location>
        <begin position="316"/>
        <end position="334"/>
    </location>
</feature>
<dbReference type="AlphaFoldDB" id="A0A7C5VKV9"/>
<proteinExistence type="inferred from homology"/>
<feature type="transmembrane region" description="Helical" evidence="8">
    <location>
        <begin position="205"/>
        <end position="224"/>
    </location>
</feature>
<keyword evidence="7 8" id="KW-0472">Membrane</keyword>
<evidence type="ECO:0000256" key="1">
    <source>
        <dbReference type="ARBA" id="ARBA00004651"/>
    </source>
</evidence>
<accession>A0A7C5VKV9</accession>
<evidence type="ECO:0000256" key="8">
    <source>
        <dbReference type="SAM" id="Phobius"/>
    </source>
</evidence>
<dbReference type="Pfam" id="PF01032">
    <property type="entry name" value="FecCD"/>
    <property type="match status" value="1"/>
</dbReference>
<comment type="subcellular location">
    <subcellularLocation>
        <location evidence="1">Cell membrane</location>
        <topology evidence="1">Multi-pass membrane protein</topology>
    </subcellularLocation>
</comment>
<evidence type="ECO:0000313" key="9">
    <source>
        <dbReference type="EMBL" id="HGU40709.1"/>
    </source>
</evidence>
<dbReference type="GO" id="GO:0022857">
    <property type="term" value="F:transmembrane transporter activity"/>
    <property type="evidence" value="ECO:0007669"/>
    <property type="project" value="InterPro"/>
</dbReference>
<dbReference type="EMBL" id="DSZY01000028">
    <property type="protein sequence ID" value="HGU40709.1"/>
    <property type="molecule type" value="Genomic_DNA"/>
</dbReference>
<dbReference type="FunFam" id="1.10.3470.10:FF:000001">
    <property type="entry name" value="Vitamin B12 ABC transporter permease BtuC"/>
    <property type="match status" value="1"/>
</dbReference>
<protein>
    <submittedName>
        <fullName evidence="9">Iron ABC transporter permease</fullName>
    </submittedName>
</protein>
<feature type="transmembrane region" description="Helical" evidence="8">
    <location>
        <begin position="61"/>
        <end position="88"/>
    </location>
</feature>
<dbReference type="SUPFAM" id="SSF81345">
    <property type="entry name" value="ABC transporter involved in vitamin B12 uptake, BtuC"/>
    <property type="match status" value="1"/>
</dbReference>
<keyword evidence="6 8" id="KW-1133">Transmembrane helix</keyword>
<feature type="transmembrane region" description="Helical" evidence="8">
    <location>
        <begin position="246"/>
        <end position="277"/>
    </location>
</feature>
<evidence type="ECO:0000256" key="3">
    <source>
        <dbReference type="ARBA" id="ARBA00022448"/>
    </source>
</evidence>
<evidence type="ECO:0000256" key="2">
    <source>
        <dbReference type="ARBA" id="ARBA00007935"/>
    </source>
</evidence>
<evidence type="ECO:0000256" key="4">
    <source>
        <dbReference type="ARBA" id="ARBA00022475"/>
    </source>
</evidence>
<gene>
    <name evidence="9" type="ORF">ENT77_05880</name>
</gene>
<dbReference type="InterPro" id="IPR000522">
    <property type="entry name" value="ABC_transptr_permease_BtuC"/>
</dbReference>
<evidence type="ECO:0000256" key="6">
    <source>
        <dbReference type="ARBA" id="ARBA00022989"/>
    </source>
</evidence>
<dbReference type="GO" id="GO:0033214">
    <property type="term" value="P:siderophore-iron import into cell"/>
    <property type="evidence" value="ECO:0007669"/>
    <property type="project" value="TreeGrafter"/>
</dbReference>
<organism evidence="9">
    <name type="scientific">Fervidobacterium thailandense</name>
    <dbReference type="NCBI Taxonomy" id="1008305"/>
    <lineage>
        <taxon>Bacteria</taxon>
        <taxon>Thermotogati</taxon>
        <taxon>Thermotogota</taxon>
        <taxon>Thermotogae</taxon>
        <taxon>Thermotogales</taxon>
        <taxon>Fervidobacteriaceae</taxon>
        <taxon>Fervidobacterium</taxon>
    </lineage>
</organism>
<reference evidence="9" key="1">
    <citation type="journal article" date="2020" name="mSystems">
        <title>Genome- and Community-Level Interaction Insights into Carbon Utilization and Element Cycling Functions of Hydrothermarchaeota in Hydrothermal Sediment.</title>
        <authorList>
            <person name="Zhou Z."/>
            <person name="Liu Y."/>
            <person name="Xu W."/>
            <person name="Pan J."/>
            <person name="Luo Z.H."/>
            <person name="Li M."/>
        </authorList>
    </citation>
    <scope>NUCLEOTIDE SEQUENCE [LARGE SCALE GENOMIC DNA]</scope>
    <source>
        <strain evidence="9">SpSt-609</strain>
    </source>
</reference>
<comment type="caution">
    <text evidence="9">The sequence shown here is derived from an EMBL/GenBank/DDBJ whole genome shotgun (WGS) entry which is preliminary data.</text>
</comment>
<sequence>MTLGQNAHGAGGLKRTGRRLLPVFLVFTFFLAFLVNLSLGSVNFTPVKILRSLTEDGSDSYLIWSIRFPRVVMATLTGMALGLVGNVFQSIMKNPLVDPYLIGTSAGALFGALLGIYFIVNSIAFVSIPLMSFIFSIVASMITILIARKGTIIPVVHLVLSGVLVSTLFSAGSMLLLNIANRTLVGGHIWLYGTFSGMTMRDIPLPLVSFIALFISTLVLSRQLDAMSLGEREAKGLGVNTEFVKWYFYLLGSFTTATFVSKTGIIGFVGLVVPHMARMIVGPKHFRNVWTTILIGGTLLPVCDTVARTILNPVEIPVGIITAFIGAPFMFVLLKLKNGS</sequence>
<evidence type="ECO:0000256" key="7">
    <source>
        <dbReference type="ARBA" id="ARBA00023136"/>
    </source>
</evidence>
<keyword evidence="3" id="KW-0813">Transport</keyword>
<dbReference type="PANTHER" id="PTHR30472:SF25">
    <property type="entry name" value="ABC TRANSPORTER PERMEASE PROTEIN MJ0876-RELATED"/>
    <property type="match status" value="1"/>
</dbReference>
<dbReference type="CDD" id="cd06550">
    <property type="entry name" value="TM_ABC_iron-siderophores_like"/>
    <property type="match status" value="1"/>
</dbReference>
<name>A0A7C5VKV9_9BACT</name>
<dbReference type="Gene3D" id="1.10.3470.10">
    <property type="entry name" value="ABC transporter involved in vitamin B12 uptake, BtuC"/>
    <property type="match status" value="1"/>
</dbReference>
<dbReference type="GO" id="GO:0005886">
    <property type="term" value="C:plasma membrane"/>
    <property type="evidence" value="ECO:0007669"/>
    <property type="project" value="UniProtKB-SubCell"/>
</dbReference>
<evidence type="ECO:0000256" key="5">
    <source>
        <dbReference type="ARBA" id="ARBA00022692"/>
    </source>
</evidence>
<feature type="transmembrane region" description="Helical" evidence="8">
    <location>
        <begin position="152"/>
        <end position="169"/>
    </location>
</feature>
<dbReference type="PANTHER" id="PTHR30472">
    <property type="entry name" value="FERRIC ENTEROBACTIN TRANSPORT SYSTEM PERMEASE PROTEIN"/>
    <property type="match status" value="1"/>
</dbReference>
<feature type="transmembrane region" description="Helical" evidence="8">
    <location>
        <begin position="20"/>
        <end position="41"/>
    </location>
</feature>
<keyword evidence="5 8" id="KW-0812">Transmembrane</keyword>